<dbReference type="SMART" id="SM00855">
    <property type="entry name" value="PGAM"/>
    <property type="match status" value="1"/>
</dbReference>
<sequence length="232" mass="25814">MAETRLYIARHGKTMFNTIGRVQGWCDTPLTTIGETGIRELGLGLKEAGLEFKVAVSSDLGRTVQTITIAQRELGILGKIPYYQDKRIREWCFGSFEGMYDAELFSGVLPRISGVVDANTMTFEEIANGVHEADSANWSEPWEVLKERIFNGFERIAKDLEKQGGGNALVVSHGMTIATLVNLLEPERPTNLALDNGSITVLRYENEQFSIEAVGDMSYRQTGARLLEGYEK</sequence>
<dbReference type="CDD" id="cd07067">
    <property type="entry name" value="HP_PGM_like"/>
    <property type="match status" value="1"/>
</dbReference>
<evidence type="ECO:0000313" key="6">
    <source>
        <dbReference type="Proteomes" id="UP000435423"/>
    </source>
</evidence>
<dbReference type="PANTHER" id="PTHR48100">
    <property type="entry name" value="BROAD-SPECIFICITY PHOSPHATASE YOR283W-RELATED"/>
    <property type="match status" value="1"/>
</dbReference>
<dbReference type="Gene3D" id="3.40.50.1240">
    <property type="entry name" value="Phosphoglycerate mutase-like"/>
    <property type="match status" value="1"/>
</dbReference>
<dbReference type="Pfam" id="PF00300">
    <property type="entry name" value="His_Phos_1"/>
    <property type="match status" value="1"/>
</dbReference>
<dbReference type="SUPFAM" id="SSF53254">
    <property type="entry name" value="Phosphoglycerate mutase-like"/>
    <property type="match status" value="1"/>
</dbReference>
<accession>A0A6I4RAN2</accession>
<keyword evidence="5" id="KW-1185">Reference proteome</keyword>
<proteinExistence type="predicted"/>
<feature type="active site" description="Tele-phosphohistidine intermediate" evidence="1">
    <location>
        <position position="11"/>
    </location>
</feature>
<organism evidence="4 6">
    <name type="scientific">Streptococcus zhangguiae</name>
    <dbReference type="NCBI Taxonomy" id="2664091"/>
    <lineage>
        <taxon>Bacteria</taxon>
        <taxon>Bacillati</taxon>
        <taxon>Bacillota</taxon>
        <taxon>Bacilli</taxon>
        <taxon>Lactobacillales</taxon>
        <taxon>Streptococcaceae</taxon>
        <taxon>Streptococcus</taxon>
    </lineage>
</organism>
<evidence type="ECO:0000256" key="1">
    <source>
        <dbReference type="PIRSR" id="PIRSR613078-1"/>
    </source>
</evidence>
<dbReference type="Proteomes" id="UP000435423">
    <property type="component" value="Unassembled WGS sequence"/>
</dbReference>
<dbReference type="EMBL" id="WUBJ01000002">
    <property type="protein sequence ID" value="MWV55718.1"/>
    <property type="molecule type" value="Genomic_DNA"/>
</dbReference>
<dbReference type="InterPro" id="IPR029033">
    <property type="entry name" value="His_PPase_superfam"/>
</dbReference>
<reference evidence="4 6" key="1">
    <citation type="submission" date="2019-10" db="EMBL/GenBank/DDBJ databases">
        <title>Streptococcis sp, isolated from the respiratory tract of Marmot.</title>
        <authorList>
            <person name="Zhang G."/>
        </authorList>
    </citation>
    <scope>NUCLEOTIDE SEQUENCE [LARGE SCALE GENOMIC DNA]</scope>
    <source>
        <strain evidence="4">Zg-70</strain>
        <strain evidence="6">zg-70</strain>
    </source>
</reference>
<dbReference type="GO" id="GO:0016791">
    <property type="term" value="F:phosphatase activity"/>
    <property type="evidence" value="ECO:0007669"/>
    <property type="project" value="TreeGrafter"/>
</dbReference>
<dbReference type="PANTHER" id="PTHR48100:SF9">
    <property type="entry name" value="PHOSPHOGLYCERATE MUTASE 2 PARALOG"/>
    <property type="match status" value="1"/>
</dbReference>
<feature type="active site" description="Proton donor/acceptor" evidence="1">
    <location>
        <position position="90"/>
    </location>
</feature>
<dbReference type="InterPro" id="IPR013078">
    <property type="entry name" value="His_Pase_superF_clade-1"/>
</dbReference>
<comment type="caution">
    <text evidence="4">The sequence shown here is derived from an EMBL/GenBank/DDBJ whole genome shotgun (WGS) entry which is preliminary data.</text>
</comment>
<name>A0A6I4RAN2_9STRE</name>
<gene>
    <name evidence="3" type="ORF">GGG87_01760</name>
    <name evidence="4" type="ORF">GGH11_01760</name>
</gene>
<dbReference type="RefSeq" id="WP_154607757.1">
    <property type="nucleotide sequence ID" value="NZ_CP072115.1"/>
</dbReference>
<evidence type="ECO:0000313" key="4">
    <source>
        <dbReference type="EMBL" id="MWV55718.1"/>
    </source>
</evidence>
<dbReference type="InterPro" id="IPR050275">
    <property type="entry name" value="PGM_Phosphatase"/>
</dbReference>
<protein>
    <submittedName>
        <fullName evidence="4">Histidine phosphatase family protein</fullName>
    </submittedName>
</protein>
<evidence type="ECO:0000313" key="5">
    <source>
        <dbReference type="Proteomes" id="UP000435060"/>
    </source>
</evidence>
<dbReference type="Proteomes" id="UP000435060">
    <property type="component" value="Unassembled WGS sequence"/>
</dbReference>
<reference evidence="3 5" key="2">
    <citation type="submission" date="2019-11" db="EMBL/GenBank/DDBJ databases">
        <title>Streptococcis sp. isolated from the respiratory tract of Marmot.</title>
        <authorList>
            <person name="Zhang G."/>
        </authorList>
    </citation>
    <scope>NUCLEOTIDE SEQUENCE [LARGE SCALE GENOMIC DNA]</scope>
    <source>
        <strain evidence="5">zg-86</strain>
        <strain evidence="3">Zg-86</strain>
    </source>
</reference>
<dbReference type="EMBL" id="WLCG01000002">
    <property type="protein sequence ID" value="MTB63737.1"/>
    <property type="molecule type" value="Genomic_DNA"/>
</dbReference>
<dbReference type="AlphaFoldDB" id="A0A6I4RAN2"/>
<feature type="binding site" evidence="2">
    <location>
        <begin position="10"/>
        <end position="17"/>
    </location>
    <ligand>
        <name>substrate</name>
    </ligand>
</feature>
<feature type="binding site" evidence="2">
    <location>
        <position position="62"/>
    </location>
    <ligand>
        <name>substrate</name>
    </ligand>
</feature>
<evidence type="ECO:0000313" key="3">
    <source>
        <dbReference type="EMBL" id="MTB63737.1"/>
    </source>
</evidence>
<evidence type="ECO:0000256" key="2">
    <source>
        <dbReference type="PIRSR" id="PIRSR613078-2"/>
    </source>
</evidence>
<dbReference type="GO" id="GO:0005737">
    <property type="term" value="C:cytoplasm"/>
    <property type="evidence" value="ECO:0007669"/>
    <property type="project" value="TreeGrafter"/>
</dbReference>